<dbReference type="EMBL" id="JACIEV010000002">
    <property type="protein sequence ID" value="MBB4152954.1"/>
    <property type="molecule type" value="Genomic_DNA"/>
</dbReference>
<organism evidence="2 3">
    <name type="scientific">Sphingomonas jinjuensis</name>
    <dbReference type="NCBI Taxonomy" id="535907"/>
    <lineage>
        <taxon>Bacteria</taxon>
        <taxon>Pseudomonadati</taxon>
        <taxon>Pseudomonadota</taxon>
        <taxon>Alphaproteobacteria</taxon>
        <taxon>Sphingomonadales</taxon>
        <taxon>Sphingomonadaceae</taxon>
        <taxon>Sphingomonas</taxon>
    </lineage>
</organism>
<dbReference type="AlphaFoldDB" id="A0A840FB00"/>
<protein>
    <submittedName>
        <fullName evidence="2">ElaB/YqjD/DUF883 family membrane-anchored ribosome-binding protein</fullName>
    </submittedName>
</protein>
<dbReference type="Gene3D" id="1.20.120.20">
    <property type="entry name" value="Apolipoprotein"/>
    <property type="match status" value="1"/>
</dbReference>
<accession>A0A840FB00</accession>
<evidence type="ECO:0000313" key="2">
    <source>
        <dbReference type="EMBL" id="MBB4152954.1"/>
    </source>
</evidence>
<feature type="region of interest" description="Disordered" evidence="1">
    <location>
        <begin position="1"/>
        <end position="65"/>
    </location>
</feature>
<proteinExistence type="predicted"/>
<dbReference type="Proteomes" id="UP000529795">
    <property type="component" value="Unassembled WGS sequence"/>
</dbReference>
<keyword evidence="3" id="KW-1185">Reference proteome</keyword>
<evidence type="ECO:0000313" key="3">
    <source>
        <dbReference type="Proteomes" id="UP000529795"/>
    </source>
</evidence>
<evidence type="ECO:0000256" key="1">
    <source>
        <dbReference type="SAM" id="MobiDB-lite"/>
    </source>
</evidence>
<feature type="compositionally biased region" description="Low complexity" evidence="1">
    <location>
        <begin position="37"/>
        <end position="47"/>
    </location>
</feature>
<feature type="compositionally biased region" description="Basic and acidic residues" evidence="1">
    <location>
        <begin position="48"/>
        <end position="58"/>
    </location>
</feature>
<gene>
    <name evidence="2" type="ORF">GGQ80_000842</name>
</gene>
<reference evidence="2 3" key="1">
    <citation type="submission" date="2020-08" db="EMBL/GenBank/DDBJ databases">
        <title>Genomic Encyclopedia of Type Strains, Phase IV (KMG-IV): sequencing the most valuable type-strain genomes for metagenomic binning, comparative biology and taxonomic classification.</title>
        <authorList>
            <person name="Goeker M."/>
        </authorList>
    </citation>
    <scope>NUCLEOTIDE SEQUENCE [LARGE SCALE GENOMIC DNA]</scope>
    <source>
        <strain evidence="2 3">YC6723</strain>
    </source>
</reference>
<dbReference type="RefSeq" id="WP_246346852.1">
    <property type="nucleotide sequence ID" value="NZ_JACIEV010000002.1"/>
</dbReference>
<name>A0A840FB00_9SPHN</name>
<sequence>MADNDLKPLGSSDLDTPPAGASFQPAEPLKNAGVEFSSAADDASSRAADAKQALKDGAQKYSEQATDRIRTLADTGKERATGQLDQFSQLLNDAAAQVDDKLGAQYGDYARSAANAVSSFSADLRNKDVDQVFDDVRELVRKSPGVAVGVAAALGFVVARLVQAGLDSDRA</sequence>
<comment type="caution">
    <text evidence="2">The sequence shown here is derived from an EMBL/GenBank/DDBJ whole genome shotgun (WGS) entry which is preliminary data.</text>
</comment>